<evidence type="ECO:0000256" key="3">
    <source>
        <dbReference type="ARBA" id="ARBA00022448"/>
    </source>
</evidence>
<evidence type="ECO:0000256" key="4">
    <source>
        <dbReference type="ARBA" id="ARBA00022692"/>
    </source>
</evidence>
<keyword evidence="4 7" id="KW-0812">Transmembrane</keyword>
<dbReference type="InterPro" id="IPR030182">
    <property type="entry name" value="PUP_plant"/>
</dbReference>
<keyword evidence="6 7" id="KW-0472">Membrane</keyword>
<accession>A0AA88U5C9</accession>
<evidence type="ECO:0000313" key="8">
    <source>
        <dbReference type="EMBL" id="KAK2971804.1"/>
    </source>
</evidence>
<sequence>MKPPLFFRCVFPGILTGLDDYFAAYGVSRLPVSPSALIIATQLAFTAGFAFLLFFCSVGALVLAFHSSTDRPAHESNKQYFIGFFMTLGASALYGFVLPMIELTYKKAK</sequence>
<dbReference type="Proteomes" id="UP001187471">
    <property type="component" value="Unassembled WGS sequence"/>
</dbReference>
<feature type="transmembrane region" description="Helical" evidence="7">
    <location>
        <begin position="80"/>
        <end position="101"/>
    </location>
</feature>
<evidence type="ECO:0000313" key="9">
    <source>
        <dbReference type="Proteomes" id="UP001187471"/>
    </source>
</evidence>
<evidence type="ECO:0000256" key="6">
    <source>
        <dbReference type="ARBA" id="ARBA00023136"/>
    </source>
</evidence>
<keyword evidence="9" id="KW-1185">Reference proteome</keyword>
<dbReference type="Pfam" id="PF16913">
    <property type="entry name" value="PUNUT"/>
    <property type="match status" value="1"/>
</dbReference>
<dbReference type="AlphaFoldDB" id="A0AA88U5C9"/>
<keyword evidence="3" id="KW-0813">Transport</keyword>
<comment type="similarity">
    <text evidence="2">Belongs to the purine permeases (TC 2.A.7.14) family.</text>
</comment>
<dbReference type="PANTHER" id="PTHR31376">
    <property type="entry name" value="OS09G0467300 PROTEIN-RELATED"/>
    <property type="match status" value="1"/>
</dbReference>
<feature type="transmembrane region" description="Helical" evidence="7">
    <location>
        <begin position="43"/>
        <end position="65"/>
    </location>
</feature>
<protein>
    <submittedName>
        <fullName evidence="8">Uncharacterized protein</fullName>
    </submittedName>
</protein>
<evidence type="ECO:0000256" key="1">
    <source>
        <dbReference type="ARBA" id="ARBA00004370"/>
    </source>
</evidence>
<evidence type="ECO:0000256" key="2">
    <source>
        <dbReference type="ARBA" id="ARBA00006213"/>
    </source>
</evidence>
<dbReference type="GO" id="GO:0015211">
    <property type="term" value="F:purine nucleoside transmembrane transporter activity"/>
    <property type="evidence" value="ECO:0007669"/>
    <property type="project" value="InterPro"/>
</dbReference>
<gene>
    <name evidence="8" type="ORF">RJ640_018493</name>
</gene>
<dbReference type="PANTHER" id="PTHR31376:SF105">
    <property type="entry name" value="PURINE PERMEASE-RELATED"/>
    <property type="match status" value="1"/>
</dbReference>
<keyword evidence="5 7" id="KW-1133">Transmembrane helix</keyword>
<organism evidence="8 9">
    <name type="scientific">Escallonia rubra</name>
    <dbReference type="NCBI Taxonomy" id="112253"/>
    <lineage>
        <taxon>Eukaryota</taxon>
        <taxon>Viridiplantae</taxon>
        <taxon>Streptophyta</taxon>
        <taxon>Embryophyta</taxon>
        <taxon>Tracheophyta</taxon>
        <taxon>Spermatophyta</taxon>
        <taxon>Magnoliopsida</taxon>
        <taxon>eudicotyledons</taxon>
        <taxon>Gunneridae</taxon>
        <taxon>Pentapetalae</taxon>
        <taxon>asterids</taxon>
        <taxon>campanulids</taxon>
        <taxon>Escalloniales</taxon>
        <taxon>Escalloniaceae</taxon>
        <taxon>Escallonia</taxon>
    </lineage>
</organism>
<dbReference type="GO" id="GO:0005345">
    <property type="term" value="F:purine nucleobase transmembrane transporter activity"/>
    <property type="evidence" value="ECO:0007669"/>
    <property type="project" value="UniProtKB-ARBA"/>
</dbReference>
<comment type="subcellular location">
    <subcellularLocation>
        <location evidence="1">Membrane</location>
    </subcellularLocation>
</comment>
<name>A0AA88U5C9_9ASTE</name>
<reference evidence="8" key="1">
    <citation type="submission" date="2022-12" db="EMBL/GenBank/DDBJ databases">
        <title>Draft genome assemblies for two species of Escallonia (Escalloniales).</title>
        <authorList>
            <person name="Chanderbali A."/>
            <person name="Dervinis C."/>
            <person name="Anghel I."/>
            <person name="Soltis D."/>
            <person name="Soltis P."/>
            <person name="Zapata F."/>
        </authorList>
    </citation>
    <scope>NUCLEOTIDE SEQUENCE</scope>
    <source>
        <strain evidence="8">UCBG92.1500</strain>
        <tissue evidence="8">Leaf</tissue>
    </source>
</reference>
<evidence type="ECO:0000256" key="5">
    <source>
        <dbReference type="ARBA" id="ARBA00022989"/>
    </source>
</evidence>
<comment type="caution">
    <text evidence="8">The sequence shown here is derived from an EMBL/GenBank/DDBJ whole genome shotgun (WGS) entry which is preliminary data.</text>
</comment>
<dbReference type="EMBL" id="JAVXUO010002557">
    <property type="protein sequence ID" value="KAK2971804.1"/>
    <property type="molecule type" value="Genomic_DNA"/>
</dbReference>
<evidence type="ECO:0000256" key="7">
    <source>
        <dbReference type="SAM" id="Phobius"/>
    </source>
</evidence>
<dbReference type="GO" id="GO:0016020">
    <property type="term" value="C:membrane"/>
    <property type="evidence" value="ECO:0007669"/>
    <property type="project" value="UniProtKB-SubCell"/>
</dbReference>
<proteinExistence type="inferred from homology"/>